<reference evidence="2" key="1">
    <citation type="submission" date="2019-11" db="EMBL/GenBank/DDBJ databases">
        <title>Bipolaris sorokiniana Genome sequencing.</title>
        <authorList>
            <person name="Wang H."/>
        </authorList>
    </citation>
    <scope>NUCLEOTIDE SEQUENCE</scope>
</reference>
<feature type="coiled-coil region" evidence="1">
    <location>
        <begin position="121"/>
        <end position="148"/>
    </location>
</feature>
<feature type="coiled-coil region" evidence="1">
    <location>
        <begin position="2"/>
        <end position="90"/>
    </location>
</feature>
<dbReference type="EMBL" id="WNKQ01000002">
    <property type="protein sequence ID" value="KAF5853524.1"/>
    <property type="molecule type" value="Genomic_DNA"/>
</dbReference>
<dbReference type="Proteomes" id="UP000624244">
    <property type="component" value="Unassembled WGS sequence"/>
</dbReference>
<organism evidence="2 3">
    <name type="scientific">Cochliobolus sativus</name>
    <name type="common">Common root rot and spot blotch fungus</name>
    <name type="synonym">Bipolaris sorokiniana</name>
    <dbReference type="NCBI Taxonomy" id="45130"/>
    <lineage>
        <taxon>Eukaryota</taxon>
        <taxon>Fungi</taxon>
        <taxon>Dikarya</taxon>
        <taxon>Ascomycota</taxon>
        <taxon>Pezizomycotina</taxon>
        <taxon>Dothideomycetes</taxon>
        <taxon>Pleosporomycetidae</taxon>
        <taxon>Pleosporales</taxon>
        <taxon>Pleosporineae</taxon>
        <taxon>Pleosporaceae</taxon>
        <taxon>Bipolaris</taxon>
    </lineage>
</organism>
<keyword evidence="1" id="KW-0175">Coiled coil</keyword>
<evidence type="ECO:0000313" key="2">
    <source>
        <dbReference type="EMBL" id="KAF5853524.1"/>
    </source>
</evidence>
<gene>
    <name evidence="2" type="ORF">GGP41_002036</name>
</gene>
<accession>A0A8H5ZR24</accession>
<proteinExistence type="predicted"/>
<protein>
    <submittedName>
        <fullName evidence="2">Uncharacterized protein</fullName>
    </submittedName>
</protein>
<comment type="caution">
    <text evidence="2">The sequence shown here is derived from an EMBL/GenBank/DDBJ whole genome shotgun (WGS) entry which is preliminary data.</text>
</comment>
<dbReference type="AlphaFoldDB" id="A0A8H5ZR24"/>
<name>A0A8H5ZR24_COCSA</name>
<evidence type="ECO:0000313" key="3">
    <source>
        <dbReference type="Proteomes" id="UP000624244"/>
    </source>
</evidence>
<evidence type="ECO:0000256" key="1">
    <source>
        <dbReference type="SAM" id="Coils"/>
    </source>
</evidence>
<sequence length="189" mass="22063">MTEQYETTVQLANETKRSLKEKKGEMQKLAAHVAELDSKCQSLELQSREMVHRSQLERASDQLQRSQEMCQDISDKHNELEQEMRDMVDRVVYEAVYQESEVSTRKFLEADRELAHVGEQLQSTEVVLEDALRDKETLSERVKVSEEERLAASDMLHNYAAYIEQLPSLEEFTQTSYMLQESQDIIARQ</sequence>